<dbReference type="FunFam" id="2.120.10.30:FF:000241">
    <property type="entry name" value="Low-density lipoprotein receptor-related protein 6"/>
    <property type="match status" value="1"/>
</dbReference>
<proteinExistence type="predicted"/>
<feature type="repeat" description="LDL-receptor class B" evidence="7">
    <location>
        <begin position="253"/>
        <end position="295"/>
    </location>
</feature>
<dbReference type="InterPro" id="IPR011042">
    <property type="entry name" value="6-blade_b-propeller_TolB-like"/>
</dbReference>
<evidence type="ECO:0000259" key="10">
    <source>
        <dbReference type="PROSITE" id="PS50825"/>
    </source>
</evidence>
<comment type="caution">
    <text evidence="11">The sequence shown here is derived from an EMBL/GenBank/DDBJ whole genome shotgun (WGS) entry which is preliminary data.</text>
</comment>
<feature type="domain" description="HYR" evidence="10">
    <location>
        <begin position="374"/>
        <end position="455"/>
    </location>
</feature>
<evidence type="ECO:0000256" key="4">
    <source>
        <dbReference type="ARBA" id="ARBA00023157"/>
    </source>
</evidence>
<dbReference type="SMART" id="SM00135">
    <property type="entry name" value="LY"/>
    <property type="match status" value="3"/>
</dbReference>
<evidence type="ECO:0000256" key="1">
    <source>
        <dbReference type="ARBA" id="ARBA00022536"/>
    </source>
</evidence>
<dbReference type="SUPFAM" id="SSF63825">
    <property type="entry name" value="YWTD domain"/>
    <property type="match status" value="1"/>
</dbReference>
<dbReference type="Gene3D" id="2.120.10.30">
    <property type="entry name" value="TolB, C-terminal domain"/>
    <property type="match status" value="1"/>
</dbReference>
<keyword evidence="3" id="KW-0677">Repeat</keyword>
<dbReference type="PROSITE" id="PS51120">
    <property type="entry name" value="LDLRB"/>
    <property type="match status" value="3"/>
</dbReference>
<evidence type="ECO:0000256" key="5">
    <source>
        <dbReference type="ARBA" id="ARBA00023180"/>
    </source>
</evidence>
<dbReference type="InterPro" id="IPR050778">
    <property type="entry name" value="Cueball_EGF_LRP_Nidogen"/>
</dbReference>
<feature type="transmembrane region" description="Helical" evidence="8">
    <location>
        <begin position="547"/>
        <end position="574"/>
    </location>
</feature>
<dbReference type="Proteomes" id="UP001152320">
    <property type="component" value="Chromosome 7"/>
</dbReference>
<dbReference type="OrthoDB" id="10046193at2759"/>
<evidence type="ECO:0000259" key="9">
    <source>
        <dbReference type="PROSITE" id="PS01180"/>
    </source>
</evidence>
<dbReference type="AlphaFoldDB" id="A0A9Q1C4C2"/>
<name>A0A9Q1C4C2_HOLLE</name>
<dbReference type="PANTHER" id="PTHR46513">
    <property type="entry name" value="VITELLOGENIN RECEPTOR-LIKE PROTEIN-RELATED-RELATED"/>
    <property type="match status" value="1"/>
</dbReference>
<dbReference type="PROSITE" id="PS50825">
    <property type="entry name" value="HYR"/>
    <property type="match status" value="2"/>
</dbReference>
<organism evidence="11 12">
    <name type="scientific">Holothuria leucospilota</name>
    <name type="common">Black long sea cucumber</name>
    <name type="synonym">Mertensiothuria leucospilota</name>
    <dbReference type="NCBI Taxonomy" id="206669"/>
    <lineage>
        <taxon>Eukaryota</taxon>
        <taxon>Metazoa</taxon>
        <taxon>Echinodermata</taxon>
        <taxon>Eleutherozoa</taxon>
        <taxon>Echinozoa</taxon>
        <taxon>Holothuroidea</taxon>
        <taxon>Aspidochirotacea</taxon>
        <taxon>Aspidochirotida</taxon>
        <taxon>Holothuriidae</taxon>
        <taxon>Holothuria</taxon>
    </lineage>
</organism>
<dbReference type="Pfam" id="PF02494">
    <property type="entry name" value="HYR"/>
    <property type="match status" value="2"/>
</dbReference>
<keyword evidence="8" id="KW-0812">Transmembrane</keyword>
<evidence type="ECO:0000313" key="11">
    <source>
        <dbReference type="EMBL" id="KAJ8038441.1"/>
    </source>
</evidence>
<evidence type="ECO:0000256" key="7">
    <source>
        <dbReference type="PROSITE-ProRule" id="PRU00461"/>
    </source>
</evidence>
<evidence type="ECO:0000256" key="8">
    <source>
        <dbReference type="SAM" id="Phobius"/>
    </source>
</evidence>
<keyword evidence="2" id="KW-0732">Signal</keyword>
<gene>
    <name evidence="11" type="ORF">HOLleu_15872</name>
</gene>
<dbReference type="PROSITE" id="PS01180">
    <property type="entry name" value="CUB"/>
    <property type="match status" value="1"/>
</dbReference>
<evidence type="ECO:0000313" key="12">
    <source>
        <dbReference type="Proteomes" id="UP001152320"/>
    </source>
</evidence>
<keyword evidence="4" id="KW-1015">Disulfide bond</keyword>
<dbReference type="SUPFAM" id="SSF49854">
    <property type="entry name" value="Spermadhesin, CUB domain"/>
    <property type="match status" value="1"/>
</dbReference>
<dbReference type="InterPro" id="IPR003410">
    <property type="entry name" value="HYR_dom"/>
</dbReference>
<dbReference type="CDD" id="cd00041">
    <property type="entry name" value="CUB"/>
    <property type="match status" value="1"/>
</dbReference>
<keyword evidence="5" id="KW-0325">Glycoprotein</keyword>
<comment type="caution">
    <text evidence="6">Lacks conserved residue(s) required for the propagation of feature annotation.</text>
</comment>
<keyword evidence="8" id="KW-1133">Transmembrane helix</keyword>
<dbReference type="InterPro" id="IPR000033">
    <property type="entry name" value="LDLR_classB_rpt"/>
</dbReference>
<feature type="domain" description="HYR" evidence="10">
    <location>
        <begin position="456"/>
        <end position="536"/>
    </location>
</feature>
<evidence type="ECO:0000256" key="2">
    <source>
        <dbReference type="ARBA" id="ARBA00022729"/>
    </source>
</evidence>
<evidence type="ECO:0000256" key="6">
    <source>
        <dbReference type="PROSITE-ProRule" id="PRU00059"/>
    </source>
</evidence>
<dbReference type="InterPro" id="IPR000859">
    <property type="entry name" value="CUB_dom"/>
</dbReference>
<evidence type="ECO:0000256" key="3">
    <source>
        <dbReference type="ARBA" id="ARBA00022737"/>
    </source>
</evidence>
<dbReference type="Pfam" id="PF00431">
    <property type="entry name" value="CUB"/>
    <property type="match status" value="1"/>
</dbReference>
<accession>A0A9Q1C4C2</accession>
<keyword evidence="8" id="KW-0472">Membrane</keyword>
<keyword evidence="12" id="KW-1185">Reference proteome</keyword>
<keyword evidence="1" id="KW-0245">EGF-like domain</keyword>
<dbReference type="Gene3D" id="2.60.120.290">
    <property type="entry name" value="Spermadhesin, CUB domain"/>
    <property type="match status" value="1"/>
</dbReference>
<reference evidence="11" key="1">
    <citation type="submission" date="2021-10" db="EMBL/GenBank/DDBJ databases">
        <title>Tropical sea cucumber genome reveals ecological adaptation and Cuvierian tubules defense mechanism.</title>
        <authorList>
            <person name="Chen T."/>
        </authorList>
    </citation>
    <scope>NUCLEOTIDE SEQUENCE</scope>
    <source>
        <strain evidence="11">Nanhai2018</strain>
        <tissue evidence="11">Muscle</tissue>
    </source>
</reference>
<keyword evidence="11" id="KW-0675">Receptor</keyword>
<dbReference type="InterPro" id="IPR035914">
    <property type="entry name" value="Sperma_CUB_dom_sf"/>
</dbReference>
<feature type="repeat" description="LDL-receptor class B" evidence="7">
    <location>
        <begin position="166"/>
        <end position="208"/>
    </location>
</feature>
<feature type="domain" description="CUB" evidence="9">
    <location>
        <begin position="1"/>
        <end position="76"/>
    </location>
</feature>
<feature type="repeat" description="LDL-receptor class B" evidence="7">
    <location>
        <begin position="209"/>
        <end position="252"/>
    </location>
</feature>
<keyword evidence="11" id="KW-0449">Lipoprotein</keyword>
<protein>
    <submittedName>
        <fullName evidence="11">Low-density lipoprotein receptor-related protein 6</fullName>
    </submittedName>
</protein>
<dbReference type="EMBL" id="JAIZAY010000007">
    <property type="protein sequence ID" value="KAJ8038441.1"/>
    <property type="molecule type" value="Genomic_DNA"/>
</dbReference>
<dbReference type="Pfam" id="PF00058">
    <property type="entry name" value="Ldl_recept_b"/>
    <property type="match status" value="2"/>
</dbReference>
<sequence length="627" mass="70419">MEFYTFRLEQSGGCALDYLKITDKAGDSLLQQSCGTGFYWPHYPDKIVSRKNDMTIRFKTDSSLSYQGFNATIRAVQPSPHLFVIAKQSTIRVVYRYNNKNFAPQLNDQSDPQAVDYDPRTQFVFYSDRGTKTIDKFHVERRSLQIVLHSENISEPLGLRIDVNSRLLYWTDAERSTISVSNLDGEYRNTLVNTDLDKPSAIVTEPYKGFIYFTDRGTDPKIERADADGTNRLILVNTLIVSPRSLAIDLKERALYWIDSAQKSLERVNYDGTGRTLLKLVAELNVFSLVLDDDAFFWSGYSPSNESIGYIYFLDRSLDTNRYTVRWIPDKYYKGLSLRPYGESGNIIPDTCPTPTCSGLCIPKPNGNYTCLNDDVTPPVFQNCPDTIYVFVAPGMSSSFVSWNKILLTDDNDFIVSSSHVSGSEFFLGSETVTIVAKDLAGNTAWCTFSVTVNDDETPPVFQNCPDTISVWAAPGNSSCFVSWNKILLKDDNDYIVSSSHLSGSEFFLGSETVAIAAKDLAGNKAWCNFSVTVNEHTPATPSSLTMYFVICIGGVLIVLVFVAVTLQVVYVVCKLRRQHGRYNSNQSVDNECIHHTYSGDVLFSGGSVQYIKPKTDPYYSNYQYAY</sequence>